<dbReference type="EC" id="2.7.11.22" evidence="2"/>
<keyword evidence="5 10" id="KW-0547">Nucleotide-binding</keyword>
<dbReference type="CDD" id="cd07840">
    <property type="entry name" value="STKc_CDK9_like"/>
    <property type="match status" value="1"/>
</dbReference>
<dbReference type="OrthoDB" id="204883at2759"/>
<comment type="similarity">
    <text evidence="1">Belongs to the protein kinase superfamily. CMGC Ser/Thr protein kinase family. CDC2/CDKX subfamily.</text>
</comment>
<dbReference type="GeneID" id="28849023"/>
<evidence type="ECO:0000256" key="7">
    <source>
        <dbReference type="ARBA" id="ARBA00022840"/>
    </source>
</evidence>
<feature type="compositionally biased region" description="Polar residues" evidence="11">
    <location>
        <begin position="435"/>
        <end position="453"/>
    </location>
</feature>
<dbReference type="InterPro" id="IPR050108">
    <property type="entry name" value="CDK"/>
</dbReference>
<accession>A0A179FGE4</accession>
<evidence type="ECO:0000256" key="10">
    <source>
        <dbReference type="PROSITE-ProRule" id="PRU10141"/>
    </source>
</evidence>
<proteinExistence type="inferred from homology"/>
<evidence type="ECO:0000256" key="8">
    <source>
        <dbReference type="ARBA" id="ARBA00047811"/>
    </source>
</evidence>
<feature type="region of interest" description="Disordered" evidence="11">
    <location>
        <begin position="1"/>
        <end position="26"/>
    </location>
</feature>
<dbReference type="GO" id="GO:0030332">
    <property type="term" value="F:cyclin binding"/>
    <property type="evidence" value="ECO:0007669"/>
    <property type="project" value="TreeGrafter"/>
</dbReference>
<dbReference type="GO" id="GO:0008353">
    <property type="term" value="F:RNA polymerase II CTD heptapeptide repeat kinase activity"/>
    <property type="evidence" value="ECO:0007669"/>
    <property type="project" value="TreeGrafter"/>
</dbReference>
<protein>
    <recommendedName>
        <fullName evidence="2">cyclin-dependent kinase</fullName>
        <ecNumber evidence="2">2.7.11.22</ecNumber>
    </recommendedName>
</protein>
<dbReference type="PROSITE" id="PS00107">
    <property type="entry name" value="PROTEIN_KINASE_ATP"/>
    <property type="match status" value="1"/>
</dbReference>
<dbReference type="SUPFAM" id="SSF56112">
    <property type="entry name" value="Protein kinase-like (PK-like)"/>
    <property type="match status" value="1"/>
</dbReference>
<dbReference type="KEGG" id="pchm:VFPPC_05913"/>
<dbReference type="InterPro" id="IPR011009">
    <property type="entry name" value="Kinase-like_dom_sf"/>
</dbReference>
<feature type="compositionally biased region" description="Basic residues" evidence="11">
    <location>
        <begin position="591"/>
        <end position="605"/>
    </location>
</feature>
<evidence type="ECO:0000259" key="12">
    <source>
        <dbReference type="PROSITE" id="PS50011"/>
    </source>
</evidence>
<evidence type="ECO:0000256" key="4">
    <source>
        <dbReference type="ARBA" id="ARBA00022679"/>
    </source>
</evidence>
<dbReference type="InterPro" id="IPR008271">
    <property type="entry name" value="Ser/Thr_kinase_AS"/>
</dbReference>
<evidence type="ECO:0000256" key="5">
    <source>
        <dbReference type="ARBA" id="ARBA00022741"/>
    </source>
</evidence>
<feature type="compositionally biased region" description="Basic and acidic residues" evidence="11">
    <location>
        <begin position="460"/>
        <end position="493"/>
    </location>
</feature>
<gene>
    <name evidence="13" type="ORF">VFPPC_05913</name>
</gene>
<dbReference type="PANTHER" id="PTHR24056">
    <property type="entry name" value="CELL DIVISION PROTEIN KINASE"/>
    <property type="match status" value="1"/>
</dbReference>
<dbReference type="PROSITE" id="PS50011">
    <property type="entry name" value="PROTEIN_KINASE_DOM"/>
    <property type="match status" value="1"/>
</dbReference>
<comment type="catalytic activity">
    <reaction evidence="9">
        <text>L-seryl-[protein] + ATP = O-phospho-L-seryl-[protein] + ADP + H(+)</text>
        <dbReference type="Rhea" id="RHEA:17989"/>
        <dbReference type="Rhea" id="RHEA-COMP:9863"/>
        <dbReference type="Rhea" id="RHEA-COMP:11604"/>
        <dbReference type="ChEBI" id="CHEBI:15378"/>
        <dbReference type="ChEBI" id="CHEBI:29999"/>
        <dbReference type="ChEBI" id="CHEBI:30616"/>
        <dbReference type="ChEBI" id="CHEBI:83421"/>
        <dbReference type="ChEBI" id="CHEBI:456216"/>
        <dbReference type="EC" id="2.7.11.22"/>
    </reaction>
</comment>
<feature type="binding site" evidence="10">
    <location>
        <position position="653"/>
    </location>
    <ligand>
        <name>ATP</name>
        <dbReference type="ChEBI" id="CHEBI:30616"/>
    </ligand>
</feature>
<evidence type="ECO:0000313" key="13">
    <source>
        <dbReference type="EMBL" id="OAQ64665.2"/>
    </source>
</evidence>
<dbReference type="GO" id="GO:0008024">
    <property type="term" value="C:cyclin/CDK positive transcription elongation factor complex"/>
    <property type="evidence" value="ECO:0007669"/>
    <property type="project" value="TreeGrafter"/>
</dbReference>
<dbReference type="InterPro" id="IPR017441">
    <property type="entry name" value="Protein_kinase_ATP_BS"/>
</dbReference>
<organism evidence="13 14">
    <name type="scientific">Pochonia chlamydosporia 170</name>
    <dbReference type="NCBI Taxonomy" id="1380566"/>
    <lineage>
        <taxon>Eukaryota</taxon>
        <taxon>Fungi</taxon>
        <taxon>Dikarya</taxon>
        <taxon>Ascomycota</taxon>
        <taxon>Pezizomycotina</taxon>
        <taxon>Sordariomycetes</taxon>
        <taxon>Hypocreomycetidae</taxon>
        <taxon>Hypocreales</taxon>
        <taxon>Clavicipitaceae</taxon>
        <taxon>Pochonia</taxon>
    </lineage>
</organism>
<dbReference type="EMBL" id="LSBJ02000005">
    <property type="protein sequence ID" value="OAQ64665.2"/>
    <property type="molecule type" value="Genomic_DNA"/>
</dbReference>
<dbReference type="GO" id="GO:0005524">
    <property type="term" value="F:ATP binding"/>
    <property type="evidence" value="ECO:0007669"/>
    <property type="project" value="UniProtKB-UniRule"/>
</dbReference>
<dbReference type="GO" id="GO:0032968">
    <property type="term" value="P:positive regulation of transcription elongation by RNA polymerase II"/>
    <property type="evidence" value="ECO:0007669"/>
    <property type="project" value="TreeGrafter"/>
</dbReference>
<keyword evidence="7 10" id="KW-0067">ATP-binding</keyword>
<dbReference type="InterPro" id="IPR000719">
    <property type="entry name" value="Prot_kinase_dom"/>
</dbReference>
<evidence type="ECO:0000313" key="14">
    <source>
        <dbReference type="Proteomes" id="UP000078397"/>
    </source>
</evidence>
<feature type="domain" description="Protein kinase" evidence="12">
    <location>
        <begin position="624"/>
        <end position="909"/>
    </location>
</feature>
<evidence type="ECO:0000256" key="11">
    <source>
        <dbReference type="SAM" id="MobiDB-lite"/>
    </source>
</evidence>
<keyword evidence="4" id="KW-0808">Transferase</keyword>
<evidence type="ECO:0000256" key="9">
    <source>
        <dbReference type="ARBA" id="ARBA00048367"/>
    </source>
</evidence>
<dbReference type="Pfam" id="PF00069">
    <property type="entry name" value="Pkinase"/>
    <property type="match status" value="1"/>
</dbReference>
<feature type="compositionally biased region" description="Low complexity" evidence="11">
    <location>
        <begin position="406"/>
        <end position="424"/>
    </location>
</feature>
<evidence type="ECO:0000256" key="2">
    <source>
        <dbReference type="ARBA" id="ARBA00012425"/>
    </source>
</evidence>
<evidence type="ECO:0000256" key="3">
    <source>
        <dbReference type="ARBA" id="ARBA00022527"/>
    </source>
</evidence>
<dbReference type="FunFam" id="3.30.200.20:FF:000270">
    <property type="entry name" value="Serine/threonine-protein kinase bur1"/>
    <property type="match status" value="1"/>
</dbReference>
<keyword evidence="3" id="KW-0723">Serine/threonine-protein kinase</keyword>
<feature type="compositionally biased region" description="Polar residues" evidence="11">
    <location>
        <begin position="314"/>
        <end position="334"/>
    </location>
</feature>
<dbReference type="STRING" id="1380566.A0A179FGE4"/>
<dbReference type="Gene3D" id="3.30.200.20">
    <property type="entry name" value="Phosphorylase Kinase, domain 1"/>
    <property type="match status" value="1"/>
</dbReference>
<keyword evidence="14" id="KW-1185">Reference proteome</keyword>
<dbReference type="PANTHER" id="PTHR24056:SF546">
    <property type="entry name" value="CYCLIN-DEPENDENT KINASE 12"/>
    <property type="match status" value="1"/>
</dbReference>
<comment type="catalytic activity">
    <reaction evidence="8">
        <text>L-threonyl-[protein] + ATP = O-phospho-L-threonyl-[protein] + ADP + H(+)</text>
        <dbReference type="Rhea" id="RHEA:46608"/>
        <dbReference type="Rhea" id="RHEA-COMP:11060"/>
        <dbReference type="Rhea" id="RHEA-COMP:11605"/>
        <dbReference type="ChEBI" id="CHEBI:15378"/>
        <dbReference type="ChEBI" id="CHEBI:30013"/>
        <dbReference type="ChEBI" id="CHEBI:30616"/>
        <dbReference type="ChEBI" id="CHEBI:61977"/>
        <dbReference type="ChEBI" id="CHEBI:456216"/>
        <dbReference type="EC" id="2.7.11.22"/>
    </reaction>
</comment>
<feature type="region of interest" description="Disordered" evidence="11">
    <location>
        <begin position="279"/>
        <end position="610"/>
    </location>
</feature>
<evidence type="ECO:0000256" key="6">
    <source>
        <dbReference type="ARBA" id="ARBA00022777"/>
    </source>
</evidence>
<feature type="compositionally biased region" description="Basic and acidic residues" evidence="11">
    <location>
        <begin position="196"/>
        <end position="206"/>
    </location>
</feature>
<feature type="compositionally biased region" description="Basic and acidic residues" evidence="11">
    <location>
        <begin position="547"/>
        <end position="563"/>
    </location>
</feature>
<dbReference type="Proteomes" id="UP000078397">
    <property type="component" value="Unassembled WGS sequence"/>
</dbReference>
<dbReference type="RefSeq" id="XP_022284290.1">
    <property type="nucleotide sequence ID" value="XM_022428485.1"/>
</dbReference>
<name>A0A179FGE4_METCM</name>
<keyword evidence="6 13" id="KW-0418">Kinase</keyword>
<dbReference type="Gene3D" id="1.10.510.10">
    <property type="entry name" value="Transferase(Phosphotransferase) domain 1"/>
    <property type="match status" value="1"/>
</dbReference>
<dbReference type="PROSITE" id="PS00108">
    <property type="entry name" value="PROTEIN_KINASE_ST"/>
    <property type="match status" value="1"/>
</dbReference>
<feature type="region of interest" description="Disordered" evidence="11">
    <location>
        <begin position="936"/>
        <end position="986"/>
    </location>
</feature>
<reference evidence="13 14" key="1">
    <citation type="journal article" date="2016" name="PLoS Pathog.">
        <title>Biosynthesis of antibiotic leucinostatins in bio-control fungus Purpureocillium lilacinum and their inhibition on phytophthora revealed by genome mining.</title>
        <authorList>
            <person name="Wang G."/>
            <person name="Liu Z."/>
            <person name="Lin R."/>
            <person name="Li E."/>
            <person name="Mao Z."/>
            <person name="Ling J."/>
            <person name="Yang Y."/>
            <person name="Yin W.B."/>
            <person name="Xie B."/>
        </authorList>
    </citation>
    <scope>NUCLEOTIDE SEQUENCE [LARGE SCALE GENOMIC DNA]</scope>
    <source>
        <strain evidence="13">170</strain>
    </source>
</reference>
<feature type="compositionally biased region" description="Basic and acidic residues" evidence="11">
    <location>
        <begin position="936"/>
        <end position="978"/>
    </location>
</feature>
<dbReference type="GO" id="GO:0004693">
    <property type="term" value="F:cyclin-dependent protein serine/threonine kinase activity"/>
    <property type="evidence" value="ECO:0007669"/>
    <property type="project" value="UniProtKB-EC"/>
</dbReference>
<sequence length="986" mass="108222">MSSPPTHSRRRRHVAMRDPGGNQDLLPGQPVAVQAPGLAITILAHGETTSPRGTNAVTLAIVARTVRDITGVILGAGNLRWRILFPAIERKRHDIETLTAKVVEAAAVNEICPHLPLLLPKDTGDGVIPLSRLTESDPSGITNRPDLLEIGPQKQTQEGIGDARPTSAIVITIGTGQDLPGVTLVLTGLHPPHKPRVPDARDRQDPARVPQLREAPAGPGRETLDPKTTARNHAVHQLPGAVNKILPAAIVPHLAPANPTEAHLAVLLRLVRTVDLRGKRRQGPQEDDMASRSSYRGGYSAIHNHKPHYGTDSRGYSQSPQRVGSFHNSQSTSPYGAGRSGWNGQYTPEHKHHAPQYHHGPGHYAPPSGPSDRYHPHPPRSPPYGAPSGPMNSYASGNHRGGPGPQGSSQRGGSFQGRPGFRGPNTKAWGPGDPDSSSRSHLQSTEESATRLQSPGAGSKADDGPKPAEPEIDREDRPSRPSAEDDAGARGKPADPTAAAPSRPTPTGPAAAQSGASGKFSFAFKASTKPTPTAPKPEISQKFNAPPKKDVATKDNSTDREPPRSAPTEPASARQRMEFRNPPPDGPKMAPRMRKVKKVMRRPKPRPTLEPDLVESESVFYRKPGNESVVGSGTYGKVFKGLNVFTKGLVALKRIRMEGERDGFPVTAVREIKLLQSLRHTNIVNLQEVMVEKNDCFMVFEYLSHDLTGLLNHPTFKLEPAQKKDLAKQLFEGLDYLHTRGVLHRDIKAANILVSNTGVLKLADFGLARFYAKRHQLDYTNRVITIWYRSPELLFGETQYTAAVDVWSAACVMVEIFNRTAIFPGDGTELSQLDKIYSVLGTPNRQDWPGLVDMAWFELLRPTVKRKSVFFEKYISKLTPAAFELLSSMFQYDPAKRPSAAEALQHAYFTTEEPLPRQAVELAEIDGDWHEFESKALRKENERREREARKVATKEAPRERQKKRAPEEGSDREREAKRLHVGSTET</sequence>
<dbReference type="SMART" id="SM00220">
    <property type="entry name" value="S_TKc"/>
    <property type="match status" value="1"/>
</dbReference>
<feature type="region of interest" description="Disordered" evidence="11">
    <location>
        <begin position="190"/>
        <end position="228"/>
    </location>
</feature>
<dbReference type="FunFam" id="1.10.510.10:FF:000440">
    <property type="entry name" value="Serine/threonine-protein kinase bur1"/>
    <property type="match status" value="1"/>
</dbReference>
<comment type="caution">
    <text evidence="13">The sequence shown here is derived from an EMBL/GenBank/DDBJ whole genome shotgun (WGS) entry which is preliminary data.</text>
</comment>
<evidence type="ECO:0000256" key="1">
    <source>
        <dbReference type="ARBA" id="ARBA00006485"/>
    </source>
</evidence>
<dbReference type="AlphaFoldDB" id="A0A179FGE4"/>